<evidence type="ECO:0000256" key="2">
    <source>
        <dbReference type="ARBA" id="ARBA00022448"/>
    </source>
</evidence>
<feature type="transmembrane region" description="Helical" evidence="8">
    <location>
        <begin position="415"/>
        <end position="435"/>
    </location>
</feature>
<keyword evidence="11" id="KW-1185">Reference proteome</keyword>
<evidence type="ECO:0000256" key="3">
    <source>
        <dbReference type="ARBA" id="ARBA00022692"/>
    </source>
</evidence>
<evidence type="ECO:0000259" key="9">
    <source>
        <dbReference type="Pfam" id="PF00999"/>
    </source>
</evidence>
<keyword evidence="2" id="KW-0813">Transport</keyword>
<dbReference type="InterPro" id="IPR006153">
    <property type="entry name" value="Cation/H_exchanger_TM"/>
</dbReference>
<dbReference type="GO" id="GO:1902600">
    <property type="term" value="P:proton transmembrane transport"/>
    <property type="evidence" value="ECO:0007669"/>
    <property type="project" value="InterPro"/>
</dbReference>
<dbReference type="GO" id="GO:0015297">
    <property type="term" value="F:antiporter activity"/>
    <property type="evidence" value="ECO:0007669"/>
    <property type="project" value="InterPro"/>
</dbReference>
<dbReference type="PANTHER" id="PTHR32468:SF0">
    <property type="entry name" value="K(+)_H(+) ANTIPORTER 1"/>
    <property type="match status" value="1"/>
</dbReference>
<keyword evidence="6 8" id="KW-0472">Membrane</keyword>
<feature type="transmembrane region" description="Helical" evidence="8">
    <location>
        <begin position="277"/>
        <end position="300"/>
    </location>
</feature>
<dbReference type="GO" id="GO:0016020">
    <property type="term" value="C:membrane"/>
    <property type="evidence" value="ECO:0007669"/>
    <property type="project" value="UniProtKB-SubCell"/>
</dbReference>
<dbReference type="Gene3D" id="1.20.1530.20">
    <property type="match status" value="1"/>
</dbReference>
<evidence type="ECO:0000313" key="11">
    <source>
        <dbReference type="Proteomes" id="UP000276215"/>
    </source>
</evidence>
<dbReference type="EMBL" id="ML120389">
    <property type="protein sequence ID" value="RPA99196.1"/>
    <property type="molecule type" value="Genomic_DNA"/>
</dbReference>
<feature type="transmembrane region" description="Helical" evidence="8">
    <location>
        <begin position="231"/>
        <end position="257"/>
    </location>
</feature>
<gene>
    <name evidence="10" type="ORF">L873DRAFT_1768061</name>
</gene>
<accession>A0A3N4JM06</accession>
<dbReference type="InterPro" id="IPR038770">
    <property type="entry name" value="Na+/solute_symporter_sf"/>
</dbReference>
<evidence type="ECO:0000256" key="1">
    <source>
        <dbReference type="ARBA" id="ARBA00004141"/>
    </source>
</evidence>
<feature type="domain" description="Cation/H+ exchanger transmembrane" evidence="9">
    <location>
        <begin position="42"/>
        <end position="431"/>
    </location>
</feature>
<name>A0A3N4JM06_9PEZI</name>
<evidence type="ECO:0000256" key="4">
    <source>
        <dbReference type="ARBA" id="ARBA00022989"/>
    </source>
</evidence>
<keyword evidence="3 8" id="KW-0812">Transmembrane</keyword>
<comment type="subcellular location">
    <subcellularLocation>
        <location evidence="1">Membrane</location>
        <topology evidence="1">Multi-pass membrane protein</topology>
    </subcellularLocation>
</comment>
<feature type="transmembrane region" description="Helical" evidence="8">
    <location>
        <begin position="61"/>
        <end position="80"/>
    </location>
</feature>
<feature type="transmembrane region" description="Helical" evidence="8">
    <location>
        <begin position="123"/>
        <end position="146"/>
    </location>
</feature>
<proteinExistence type="predicted"/>
<evidence type="ECO:0000256" key="5">
    <source>
        <dbReference type="ARBA" id="ARBA00023065"/>
    </source>
</evidence>
<dbReference type="InterPro" id="IPR050794">
    <property type="entry name" value="CPA2_transporter"/>
</dbReference>
<feature type="compositionally biased region" description="Polar residues" evidence="7">
    <location>
        <begin position="781"/>
        <end position="794"/>
    </location>
</feature>
<feature type="transmembrane region" description="Helical" evidence="8">
    <location>
        <begin position="320"/>
        <end position="336"/>
    </location>
</feature>
<evidence type="ECO:0000256" key="8">
    <source>
        <dbReference type="SAM" id="Phobius"/>
    </source>
</evidence>
<feature type="transmembrane region" description="Helical" evidence="8">
    <location>
        <begin position="166"/>
        <end position="188"/>
    </location>
</feature>
<sequence length="912" mass="98323">MAGGSRNSTRPANQAGILEGMNPSHYNPSDPLTLFIIQVTLIIVVCRLLHWPLSKLRQPRVIAEVVGGIILGPTVMGRIPGFKETIFPAASMPLLSLVANLGLVIFLFLVGLEVDMRLLLVNWKVAASVSAAGMMLPFGLGAAIAYGLYHQFRNDVGTNTEISFGVYMLFIGVAMAITAFPVLARILTELKLLGTTVGTIVLSAGVGNDVVGWVLLALTVALVNAGTGLTALYVLLLSVAWVLFLVYAVRPVFIWFLRRDGSLENGPTQSMVALTMLMVLASAFFTNIIGVHAIFGGFLIGLICPHEGGFAVRLTEKIEDLVSVLFLPLYFTLSGLKTDIGLLNGAVAWGYVVGVIAVAFFAKIGGGTVAARLNGLVWRESFTIGVLMSCKGLVELIVLNIGLQAKILSVRVFTIFVVMALVTTFATTPLVTYLYPPWYQKKMDAWRRGEIDGEGNPILPGEGGSSQGTIGDQKAVVTKFSKITVLLRLESMPSILTFVNLLTGERVRPAPKVHKSKTAILEEDPSTSRSEISKRPLEVHGVRLIELTQRTSTVMQVSEVDELQDRDPVVNVFRSFGKFLNMAVSAALSIAPEDSFAETLVNKATDRSSDLLLIPWSETGAMSDVQDPQYANTENRFTTQQHNVFIAKALDTAACTTAIMVNRGFGGPLMERTLTRAISQISIRSRKNPDTPAPIPPVADPSHHILFPFFGGPDDTIAMRFVLQLVTNTNVTATIVRVVYKANITEEPLELPKPANIYRRDLPRSLSMSNVPTLSREDTAKTATTQALPTASDSTVPDAEGAFFQSMTDSVPVSISQRVLFETVETAQPIHYVISKAKEEVGLSKNAGDLVILGRCQPDIQVDIRRELVTVLALLGVPSGAGNETRKCLGDVAEAVIVSGVKASVIVLKAGS</sequence>
<feature type="transmembrane region" description="Helical" evidence="8">
    <location>
        <begin position="343"/>
        <end position="362"/>
    </location>
</feature>
<keyword evidence="5" id="KW-0406">Ion transport</keyword>
<dbReference type="Pfam" id="PF00999">
    <property type="entry name" value="Na_H_Exchanger"/>
    <property type="match status" value="1"/>
</dbReference>
<dbReference type="AlphaFoldDB" id="A0A3N4JM06"/>
<organism evidence="10 11">
    <name type="scientific">Choiromyces venosus 120613-1</name>
    <dbReference type="NCBI Taxonomy" id="1336337"/>
    <lineage>
        <taxon>Eukaryota</taxon>
        <taxon>Fungi</taxon>
        <taxon>Dikarya</taxon>
        <taxon>Ascomycota</taxon>
        <taxon>Pezizomycotina</taxon>
        <taxon>Pezizomycetes</taxon>
        <taxon>Pezizales</taxon>
        <taxon>Tuberaceae</taxon>
        <taxon>Choiromyces</taxon>
    </lineage>
</organism>
<keyword evidence="4 8" id="KW-1133">Transmembrane helix</keyword>
<evidence type="ECO:0000256" key="7">
    <source>
        <dbReference type="SAM" id="MobiDB-lite"/>
    </source>
</evidence>
<feature type="transmembrane region" description="Helical" evidence="8">
    <location>
        <begin position="382"/>
        <end position="403"/>
    </location>
</feature>
<dbReference type="PANTHER" id="PTHR32468">
    <property type="entry name" value="CATION/H + ANTIPORTER"/>
    <property type="match status" value="1"/>
</dbReference>
<feature type="transmembrane region" description="Helical" evidence="8">
    <location>
        <begin position="200"/>
        <end position="225"/>
    </location>
</feature>
<dbReference type="STRING" id="1336337.A0A3N4JM06"/>
<protein>
    <recommendedName>
        <fullName evidence="9">Cation/H+ exchanger transmembrane domain-containing protein</fullName>
    </recommendedName>
</protein>
<feature type="transmembrane region" description="Helical" evidence="8">
    <location>
        <begin position="31"/>
        <end position="49"/>
    </location>
</feature>
<evidence type="ECO:0000313" key="10">
    <source>
        <dbReference type="EMBL" id="RPA99196.1"/>
    </source>
</evidence>
<reference evidence="10 11" key="1">
    <citation type="journal article" date="2018" name="Nat. Ecol. Evol.">
        <title>Pezizomycetes genomes reveal the molecular basis of ectomycorrhizal truffle lifestyle.</title>
        <authorList>
            <person name="Murat C."/>
            <person name="Payen T."/>
            <person name="Noel B."/>
            <person name="Kuo A."/>
            <person name="Morin E."/>
            <person name="Chen J."/>
            <person name="Kohler A."/>
            <person name="Krizsan K."/>
            <person name="Balestrini R."/>
            <person name="Da Silva C."/>
            <person name="Montanini B."/>
            <person name="Hainaut M."/>
            <person name="Levati E."/>
            <person name="Barry K.W."/>
            <person name="Belfiori B."/>
            <person name="Cichocki N."/>
            <person name="Clum A."/>
            <person name="Dockter R.B."/>
            <person name="Fauchery L."/>
            <person name="Guy J."/>
            <person name="Iotti M."/>
            <person name="Le Tacon F."/>
            <person name="Lindquist E.A."/>
            <person name="Lipzen A."/>
            <person name="Malagnac F."/>
            <person name="Mello A."/>
            <person name="Molinier V."/>
            <person name="Miyauchi S."/>
            <person name="Poulain J."/>
            <person name="Riccioni C."/>
            <person name="Rubini A."/>
            <person name="Sitrit Y."/>
            <person name="Splivallo R."/>
            <person name="Traeger S."/>
            <person name="Wang M."/>
            <person name="Zifcakova L."/>
            <person name="Wipf D."/>
            <person name="Zambonelli A."/>
            <person name="Paolocci F."/>
            <person name="Nowrousian M."/>
            <person name="Ottonello S."/>
            <person name="Baldrian P."/>
            <person name="Spatafora J.W."/>
            <person name="Henrissat B."/>
            <person name="Nagy L.G."/>
            <person name="Aury J.M."/>
            <person name="Wincker P."/>
            <person name="Grigoriev I.V."/>
            <person name="Bonfante P."/>
            <person name="Martin F.M."/>
        </authorList>
    </citation>
    <scope>NUCLEOTIDE SEQUENCE [LARGE SCALE GENOMIC DNA]</scope>
    <source>
        <strain evidence="10 11">120613-1</strain>
    </source>
</reference>
<dbReference type="OrthoDB" id="2687058at2759"/>
<feature type="transmembrane region" description="Helical" evidence="8">
    <location>
        <begin position="86"/>
        <end position="111"/>
    </location>
</feature>
<evidence type="ECO:0000256" key="6">
    <source>
        <dbReference type="ARBA" id="ARBA00023136"/>
    </source>
</evidence>
<feature type="region of interest" description="Disordered" evidence="7">
    <location>
        <begin position="768"/>
        <end position="794"/>
    </location>
</feature>
<dbReference type="Proteomes" id="UP000276215">
    <property type="component" value="Unassembled WGS sequence"/>
</dbReference>